<dbReference type="SMART" id="SM00421">
    <property type="entry name" value="HTH_LUXR"/>
    <property type="match status" value="1"/>
</dbReference>
<keyword evidence="3" id="KW-0804">Transcription</keyword>
<dbReference type="Proteomes" id="UP000294508">
    <property type="component" value="Unassembled WGS sequence"/>
</dbReference>
<keyword evidence="2" id="KW-0238">DNA-binding</keyword>
<accession>A0A4R2HNH8</accession>
<dbReference type="InterPro" id="IPR039420">
    <property type="entry name" value="WalR-like"/>
</dbReference>
<keyword evidence="1" id="KW-0805">Transcription regulation</keyword>
<name>A0A4R2HNH8_9ACTN</name>
<sequence length="190" mass="21162">MRSLHSHLPHGDQTASAQRTAELVTRGIRMQTVRLRKRLLGPEGALMRGYLRAVVGLGEELRAAEQLPMTQMMLADRSAALIPVLGTPMTQAALLIRSEEYVRPLEAVFQATWEQSEAVDISEADPLDRLGERSREVLVLLAAGLTDEAIARELGVTDRTVRRQVAGLCRKLRVDCRFQLGLEVARRGWL</sequence>
<dbReference type="Gene3D" id="1.10.10.10">
    <property type="entry name" value="Winged helix-like DNA-binding domain superfamily/Winged helix DNA-binding domain"/>
    <property type="match status" value="1"/>
</dbReference>
<comment type="caution">
    <text evidence="5">The sequence shown here is derived from an EMBL/GenBank/DDBJ whole genome shotgun (WGS) entry which is preliminary data.</text>
</comment>
<dbReference type="GO" id="GO:0003677">
    <property type="term" value="F:DNA binding"/>
    <property type="evidence" value="ECO:0007669"/>
    <property type="project" value="UniProtKB-KW"/>
</dbReference>
<evidence type="ECO:0000256" key="3">
    <source>
        <dbReference type="ARBA" id="ARBA00023163"/>
    </source>
</evidence>
<evidence type="ECO:0000313" key="6">
    <source>
        <dbReference type="Proteomes" id="UP000294508"/>
    </source>
</evidence>
<reference evidence="5 6" key="1">
    <citation type="journal article" date="2015" name="Stand. Genomic Sci.">
        <title>Genomic Encyclopedia of Bacterial and Archaeal Type Strains, Phase III: the genomes of soil and plant-associated and newly described type strains.</title>
        <authorList>
            <person name="Whitman W.B."/>
            <person name="Woyke T."/>
            <person name="Klenk H.P."/>
            <person name="Zhou Y."/>
            <person name="Lilburn T.G."/>
            <person name="Beck B.J."/>
            <person name="De Vos P."/>
            <person name="Vandamme P."/>
            <person name="Eisen J.A."/>
            <person name="Garrity G."/>
            <person name="Hugenholtz P."/>
            <person name="Kyrpides N.C."/>
        </authorList>
    </citation>
    <scope>NUCLEOTIDE SEQUENCE [LARGE SCALE GENOMIC DNA]</scope>
    <source>
        <strain evidence="5 6">VKM Ac-2572</strain>
    </source>
</reference>
<organism evidence="5 6">
    <name type="scientific">Kribbella steppae</name>
    <dbReference type="NCBI Taxonomy" id="2512223"/>
    <lineage>
        <taxon>Bacteria</taxon>
        <taxon>Bacillati</taxon>
        <taxon>Actinomycetota</taxon>
        <taxon>Actinomycetes</taxon>
        <taxon>Propionibacteriales</taxon>
        <taxon>Kribbellaceae</taxon>
        <taxon>Kribbella</taxon>
    </lineage>
</organism>
<evidence type="ECO:0000259" key="4">
    <source>
        <dbReference type="PROSITE" id="PS50043"/>
    </source>
</evidence>
<evidence type="ECO:0000256" key="1">
    <source>
        <dbReference type="ARBA" id="ARBA00023015"/>
    </source>
</evidence>
<dbReference type="Pfam" id="PF00196">
    <property type="entry name" value="GerE"/>
    <property type="match status" value="1"/>
</dbReference>
<dbReference type="InterPro" id="IPR016032">
    <property type="entry name" value="Sig_transdc_resp-reg_C-effctor"/>
</dbReference>
<dbReference type="PANTHER" id="PTHR43214">
    <property type="entry name" value="TWO-COMPONENT RESPONSE REGULATOR"/>
    <property type="match status" value="1"/>
</dbReference>
<dbReference type="GO" id="GO:0006355">
    <property type="term" value="P:regulation of DNA-templated transcription"/>
    <property type="evidence" value="ECO:0007669"/>
    <property type="project" value="InterPro"/>
</dbReference>
<dbReference type="RefSeq" id="WP_132209500.1">
    <property type="nucleotide sequence ID" value="NZ_SLWN01000004.1"/>
</dbReference>
<dbReference type="EMBL" id="SLWN01000004">
    <property type="protein sequence ID" value="TCO32743.1"/>
    <property type="molecule type" value="Genomic_DNA"/>
</dbReference>
<gene>
    <name evidence="5" type="ORF">EV652_104349</name>
</gene>
<feature type="domain" description="HTH luxR-type" evidence="4">
    <location>
        <begin position="123"/>
        <end position="188"/>
    </location>
</feature>
<dbReference type="PRINTS" id="PR00038">
    <property type="entry name" value="HTHLUXR"/>
</dbReference>
<keyword evidence="6" id="KW-1185">Reference proteome</keyword>
<proteinExistence type="predicted"/>
<dbReference type="PROSITE" id="PS50043">
    <property type="entry name" value="HTH_LUXR_2"/>
    <property type="match status" value="1"/>
</dbReference>
<dbReference type="InterPro" id="IPR000792">
    <property type="entry name" value="Tscrpt_reg_LuxR_C"/>
</dbReference>
<dbReference type="PANTHER" id="PTHR43214:SF24">
    <property type="entry name" value="TRANSCRIPTIONAL REGULATORY PROTEIN NARL-RELATED"/>
    <property type="match status" value="1"/>
</dbReference>
<dbReference type="CDD" id="cd06170">
    <property type="entry name" value="LuxR_C_like"/>
    <property type="match status" value="1"/>
</dbReference>
<evidence type="ECO:0000313" key="5">
    <source>
        <dbReference type="EMBL" id="TCO32743.1"/>
    </source>
</evidence>
<evidence type="ECO:0000256" key="2">
    <source>
        <dbReference type="ARBA" id="ARBA00023125"/>
    </source>
</evidence>
<dbReference type="SUPFAM" id="SSF46894">
    <property type="entry name" value="C-terminal effector domain of the bipartite response regulators"/>
    <property type="match status" value="1"/>
</dbReference>
<protein>
    <submittedName>
        <fullName evidence="5">Regulatory LuxR family protein</fullName>
    </submittedName>
</protein>
<dbReference type="AlphaFoldDB" id="A0A4R2HNH8"/>
<dbReference type="InterPro" id="IPR036388">
    <property type="entry name" value="WH-like_DNA-bd_sf"/>
</dbReference>
<dbReference type="OrthoDB" id="3728246at2"/>